<evidence type="ECO:0000313" key="3">
    <source>
        <dbReference type="Proteomes" id="UP001221898"/>
    </source>
</evidence>
<organism evidence="2 3">
    <name type="scientific">Aldrovandia affinis</name>
    <dbReference type="NCBI Taxonomy" id="143900"/>
    <lineage>
        <taxon>Eukaryota</taxon>
        <taxon>Metazoa</taxon>
        <taxon>Chordata</taxon>
        <taxon>Craniata</taxon>
        <taxon>Vertebrata</taxon>
        <taxon>Euteleostomi</taxon>
        <taxon>Actinopterygii</taxon>
        <taxon>Neopterygii</taxon>
        <taxon>Teleostei</taxon>
        <taxon>Notacanthiformes</taxon>
        <taxon>Halosauridae</taxon>
        <taxon>Aldrovandia</taxon>
    </lineage>
</organism>
<accession>A0AAD7WJI4</accession>
<gene>
    <name evidence="2" type="ORF">AAFF_G00416520</name>
</gene>
<keyword evidence="3" id="KW-1185">Reference proteome</keyword>
<dbReference type="Proteomes" id="UP001221898">
    <property type="component" value="Unassembled WGS sequence"/>
</dbReference>
<name>A0AAD7WJI4_9TELE</name>
<feature type="compositionally biased region" description="Basic and acidic residues" evidence="1">
    <location>
        <begin position="105"/>
        <end position="123"/>
    </location>
</feature>
<reference evidence="2" key="1">
    <citation type="journal article" date="2023" name="Science">
        <title>Genome structures resolve the early diversification of teleost fishes.</title>
        <authorList>
            <person name="Parey E."/>
            <person name="Louis A."/>
            <person name="Montfort J."/>
            <person name="Bouchez O."/>
            <person name="Roques C."/>
            <person name="Iampietro C."/>
            <person name="Lluch J."/>
            <person name="Castinel A."/>
            <person name="Donnadieu C."/>
            <person name="Desvignes T."/>
            <person name="Floi Bucao C."/>
            <person name="Jouanno E."/>
            <person name="Wen M."/>
            <person name="Mejri S."/>
            <person name="Dirks R."/>
            <person name="Jansen H."/>
            <person name="Henkel C."/>
            <person name="Chen W.J."/>
            <person name="Zahm M."/>
            <person name="Cabau C."/>
            <person name="Klopp C."/>
            <person name="Thompson A.W."/>
            <person name="Robinson-Rechavi M."/>
            <person name="Braasch I."/>
            <person name="Lecointre G."/>
            <person name="Bobe J."/>
            <person name="Postlethwait J.H."/>
            <person name="Berthelot C."/>
            <person name="Roest Crollius H."/>
            <person name="Guiguen Y."/>
        </authorList>
    </citation>
    <scope>NUCLEOTIDE SEQUENCE</scope>
    <source>
        <strain evidence="2">NC1722</strain>
    </source>
</reference>
<comment type="caution">
    <text evidence="2">The sequence shown here is derived from an EMBL/GenBank/DDBJ whole genome shotgun (WGS) entry which is preliminary data.</text>
</comment>
<evidence type="ECO:0000256" key="1">
    <source>
        <dbReference type="SAM" id="MobiDB-lite"/>
    </source>
</evidence>
<sequence>MSCCFWPMGHVDPGPLWSTDPGLNGSVHWQDGVFGSADSPPSPEPTVQADRRLCQHPSLHASAPQTLHETSMHLSVCQCPAEEPAIDFGSRSGIGRGVSPAPGGRGEKLSRQPRGDRAGRVNQDKGSSLDTAPTPVTPSQQKP</sequence>
<proteinExistence type="predicted"/>
<evidence type="ECO:0000313" key="2">
    <source>
        <dbReference type="EMBL" id="KAJ8398985.1"/>
    </source>
</evidence>
<dbReference type="AlphaFoldDB" id="A0AAD7WJI4"/>
<dbReference type="EMBL" id="JAINUG010000086">
    <property type="protein sequence ID" value="KAJ8398985.1"/>
    <property type="molecule type" value="Genomic_DNA"/>
</dbReference>
<protein>
    <submittedName>
        <fullName evidence="2">Uncharacterized protein</fullName>
    </submittedName>
</protein>
<feature type="region of interest" description="Disordered" evidence="1">
    <location>
        <begin position="85"/>
        <end position="143"/>
    </location>
</feature>